<dbReference type="OrthoDB" id="242123at2157"/>
<dbReference type="RefSeq" id="WP_144261225.1">
    <property type="nucleotide sequence ID" value="NZ_QMDX01000002.1"/>
</dbReference>
<keyword evidence="4" id="KW-1185">Reference proteome</keyword>
<keyword evidence="2" id="KW-0472">Membrane</keyword>
<feature type="compositionally biased region" description="Basic and acidic residues" evidence="1">
    <location>
        <begin position="9"/>
        <end position="23"/>
    </location>
</feature>
<evidence type="ECO:0000313" key="4">
    <source>
        <dbReference type="Proteomes" id="UP000319894"/>
    </source>
</evidence>
<feature type="transmembrane region" description="Helical" evidence="2">
    <location>
        <begin position="31"/>
        <end position="53"/>
    </location>
</feature>
<dbReference type="Proteomes" id="UP000319894">
    <property type="component" value="Unassembled WGS sequence"/>
</dbReference>
<dbReference type="AlphaFoldDB" id="A0A554NDC6"/>
<reference evidence="3 4" key="1">
    <citation type="submission" date="2018-06" db="EMBL/GenBank/DDBJ databases">
        <title>Natronomonas sp. F16-60 a new haloarchaeon isolated from a solar saltern of Isla Cristina, Huelva, Spain.</title>
        <authorList>
            <person name="Duran-Viseras A."/>
            <person name="Sanchez-Porro C."/>
            <person name="Ventosa A."/>
        </authorList>
    </citation>
    <scope>NUCLEOTIDE SEQUENCE [LARGE SCALE GENOMIC DNA]</scope>
    <source>
        <strain evidence="3 4">F16-60</strain>
    </source>
</reference>
<feature type="transmembrane region" description="Helical" evidence="2">
    <location>
        <begin position="206"/>
        <end position="234"/>
    </location>
</feature>
<keyword evidence="2" id="KW-0812">Transmembrane</keyword>
<sequence>MTDTGATRDTARHDTDGPAEGRDPVPGAVDWLLGTVAAAVGLVLTAVGIGLYARVDRELIAEFVTAESTEPNGLTTAETITAGVPFVDWLSAGLAVTGVGLVVAALWFVRARRRTRHRVTNEGGTTATFWASAVYGAAVTAVVSFVPGAGVIGGGLAARLRESRSGARVGAAAGLVGWVLTVPLLASLAIGLLAGASAVDMLAGGVALAGITVGSELVALAFNVGAGALGGYVVDRFV</sequence>
<evidence type="ECO:0000256" key="1">
    <source>
        <dbReference type="SAM" id="MobiDB-lite"/>
    </source>
</evidence>
<dbReference type="InParanoid" id="A0A554NDC6"/>
<dbReference type="EMBL" id="QMDX01000002">
    <property type="protein sequence ID" value="TSD15386.1"/>
    <property type="molecule type" value="Genomic_DNA"/>
</dbReference>
<organism evidence="3 4">
    <name type="scientific">Haloglomus irregulare</name>
    <dbReference type="NCBI Taxonomy" id="2234134"/>
    <lineage>
        <taxon>Archaea</taxon>
        <taxon>Methanobacteriati</taxon>
        <taxon>Methanobacteriota</taxon>
        <taxon>Stenosarchaea group</taxon>
        <taxon>Halobacteria</taxon>
        <taxon>Halobacteriales</taxon>
        <taxon>Natronomonadaceae</taxon>
        <taxon>Haloglomus</taxon>
    </lineage>
</organism>
<protein>
    <submittedName>
        <fullName evidence="3">Uncharacterized protein</fullName>
    </submittedName>
</protein>
<proteinExistence type="predicted"/>
<name>A0A554NDC6_9EURY</name>
<evidence type="ECO:0000256" key="2">
    <source>
        <dbReference type="SAM" id="Phobius"/>
    </source>
</evidence>
<feature type="region of interest" description="Disordered" evidence="1">
    <location>
        <begin position="1"/>
        <end position="23"/>
    </location>
</feature>
<feature type="transmembrane region" description="Helical" evidence="2">
    <location>
        <begin position="89"/>
        <end position="109"/>
    </location>
</feature>
<comment type="caution">
    <text evidence="3">The sequence shown here is derived from an EMBL/GenBank/DDBJ whole genome shotgun (WGS) entry which is preliminary data.</text>
</comment>
<feature type="transmembrane region" description="Helical" evidence="2">
    <location>
        <begin position="129"/>
        <end position="157"/>
    </location>
</feature>
<keyword evidence="2" id="KW-1133">Transmembrane helix</keyword>
<gene>
    <name evidence="3" type="ORF">DP107_05965</name>
</gene>
<feature type="transmembrane region" description="Helical" evidence="2">
    <location>
        <begin position="169"/>
        <end position="194"/>
    </location>
</feature>
<evidence type="ECO:0000313" key="3">
    <source>
        <dbReference type="EMBL" id="TSD15386.1"/>
    </source>
</evidence>
<accession>A0A554NDC6</accession>